<dbReference type="Proteomes" id="UP000253918">
    <property type="component" value="Unassembled WGS sequence"/>
</dbReference>
<protein>
    <submittedName>
        <fullName evidence="1">Uncharacterized protein</fullName>
    </submittedName>
</protein>
<name>A0A369VRE7_9SPHN</name>
<dbReference type="RefSeq" id="WP_114688694.1">
    <property type="nucleotide sequence ID" value="NZ_QQNB01000003.1"/>
</dbReference>
<organism evidence="1 2">
    <name type="scientific">Sphingomonas aracearum</name>
    <dbReference type="NCBI Taxonomy" id="2283317"/>
    <lineage>
        <taxon>Bacteria</taxon>
        <taxon>Pseudomonadati</taxon>
        <taxon>Pseudomonadota</taxon>
        <taxon>Alphaproteobacteria</taxon>
        <taxon>Sphingomonadales</taxon>
        <taxon>Sphingomonadaceae</taxon>
        <taxon>Sphingomonas</taxon>
    </lineage>
</organism>
<dbReference type="AlphaFoldDB" id="A0A369VRE7"/>
<proteinExistence type="predicted"/>
<sequence>MAFLQTVWRMLNDDGARIIFYCIVSTNAPISRFIERMVSTYSRIGTVVIVRNDQDGSRAFAADIDGRPEPQIDLRHQASGIQEVRLMRRARLSALIADPLPGYRLATALIATRVHAFARQLAAVSIIDPASLARINRWSLSVPKLMYFIRQSNNATDERIRCNGRLHDAHQAILAEDLTDLQLLTAAKSYREAYATWLSR</sequence>
<dbReference type="EMBL" id="QQNB01000003">
    <property type="protein sequence ID" value="RDE04958.1"/>
    <property type="molecule type" value="Genomic_DNA"/>
</dbReference>
<dbReference type="OrthoDB" id="7432810at2"/>
<gene>
    <name evidence="1" type="ORF">DVW87_15460</name>
</gene>
<keyword evidence="2" id="KW-1185">Reference proteome</keyword>
<accession>A0A369VRE7</accession>
<comment type="caution">
    <text evidence="1">The sequence shown here is derived from an EMBL/GenBank/DDBJ whole genome shotgun (WGS) entry which is preliminary data.</text>
</comment>
<evidence type="ECO:0000313" key="2">
    <source>
        <dbReference type="Proteomes" id="UP000253918"/>
    </source>
</evidence>
<reference evidence="1 2" key="1">
    <citation type="submission" date="2018-07" db="EMBL/GenBank/DDBJ databases">
        <title>a novel species of Sphingomonas isolated from the rhizosphere soil of Araceae plant.</title>
        <authorList>
            <person name="Zhiyong W."/>
            <person name="Qinglan Z."/>
            <person name="Zhiwei F."/>
            <person name="Ding X."/>
            <person name="Gejiao W."/>
            <person name="Shixue Z."/>
        </authorList>
    </citation>
    <scope>NUCLEOTIDE SEQUENCE [LARGE SCALE GENOMIC DNA]</scope>
    <source>
        <strain evidence="1 2">WZY 27</strain>
    </source>
</reference>
<evidence type="ECO:0000313" key="1">
    <source>
        <dbReference type="EMBL" id="RDE04958.1"/>
    </source>
</evidence>